<dbReference type="RefSeq" id="WP_021743510.1">
    <property type="nucleotide sequence ID" value="NZ_CP165646.1"/>
</dbReference>
<dbReference type="PROSITE" id="PS51257">
    <property type="entry name" value="PROKAR_LIPOPROTEIN"/>
    <property type="match status" value="1"/>
</dbReference>
<dbReference type="AlphaFoldDB" id="A0AB39VD59"/>
<proteinExistence type="predicted"/>
<evidence type="ECO:0000313" key="2">
    <source>
        <dbReference type="EMBL" id="XDU65480.1"/>
    </source>
</evidence>
<feature type="signal peptide" evidence="1">
    <location>
        <begin position="1"/>
        <end position="22"/>
    </location>
</feature>
<evidence type="ECO:0000256" key="1">
    <source>
        <dbReference type="SAM" id="SignalP"/>
    </source>
</evidence>
<name>A0AB39VD59_9FUSO</name>
<gene>
    <name evidence="2" type="ORF">AB8B23_04805</name>
</gene>
<dbReference type="KEGG" id="lmes:AB8B23_04805"/>
<keyword evidence="1" id="KW-0732">Signal</keyword>
<accession>A0AB39VD59</accession>
<feature type="chain" id="PRO_5044197896" description="Lipoprotein" evidence="1">
    <location>
        <begin position="23"/>
        <end position="54"/>
    </location>
</feature>
<sequence length="54" mass="6298">MKKLIILVIPVSLLIMSCTELADMEARRQQRIEERGVECRYNKRGGVENCRYAN</sequence>
<protein>
    <recommendedName>
        <fullName evidence="3">Lipoprotein</fullName>
    </recommendedName>
</protein>
<evidence type="ECO:0008006" key="3">
    <source>
        <dbReference type="Google" id="ProtNLM"/>
    </source>
</evidence>
<dbReference type="EMBL" id="CP165646">
    <property type="protein sequence ID" value="XDU65480.1"/>
    <property type="molecule type" value="Genomic_DNA"/>
</dbReference>
<reference evidence="2" key="1">
    <citation type="submission" date="2024-07" db="EMBL/GenBank/DDBJ databases">
        <authorList>
            <person name="Li X.-J."/>
            <person name="Wang X."/>
        </authorList>
    </citation>
    <scope>NUCLEOTIDE SEQUENCE</scope>
    <source>
        <strain evidence="2">HSP-342</strain>
    </source>
</reference>
<organism evidence="2">
    <name type="scientific">Leptotrichia mesophila</name>
    <dbReference type="NCBI Taxonomy" id="3239303"/>
    <lineage>
        <taxon>Bacteria</taxon>
        <taxon>Fusobacteriati</taxon>
        <taxon>Fusobacteriota</taxon>
        <taxon>Fusobacteriia</taxon>
        <taxon>Fusobacteriales</taxon>
        <taxon>Leptotrichiaceae</taxon>
        <taxon>Leptotrichia</taxon>
    </lineage>
</organism>